<protein>
    <recommendedName>
        <fullName evidence="4">PNPLA domain-containing protein</fullName>
    </recommendedName>
</protein>
<keyword evidence="3" id="KW-1185">Reference proteome</keyword>
<feature type="compositionally biased region" description="Basic residues" evidence="1">
    <location>
        <begin position="128"/>
        <end position="138"/>
    </location>
</feature>
<dbReference type="SUPFAM" id="SSF52151">
    <property type="entry name" value="FabD/lysophospholipase-like"/>
    <property type="match status" value="1"/>
</dbReference>
<comment type="caution">
    <text evidence="2">The sequence shown here is derived from an EMBL/GenBank/DDBJ whole genome shotgun (WGS) entry which is preliminary data.</text>
</comment>
<evidence type="ECO:0000256" key="1">
    <source>
        <dbReference type="SAM" id="MobiDB-lite"/>
    </source>
</evidence>
<evidence type="ECO:0008006" key="4">
    <source>
        <dbReference type="Google" id="ProtNLM"/>
    </source>
</evidence>
<organism evidence="2 3">
    <name type="scientific">Gordonia hirsuta DSM 44140 = NBRC 16056</name>
    <dbReference type="NCBI Taxonomy" id="1121927"/>
    <lineage>
        <taxon>Bacteria</taxon>
        <taxon>Bacillati</taxon>
        <taxon>Actinomycetota</taxon>
        <taxon>Actinomycetes</taxon>
        <taxon>Mycobacteriales</taxon>
        <taxon>Gordoniaceae</taxon>
        <taxon>Gordonia</taxon>
    </lineage>
</organism>
<proteinExistence type="predicted"/>
<accession>L7LAH8</accession>
<feature type="region of interest" description="Disordered" evidence="1">
    <location>
        <begin position="85"/>
        <end position="138"/>
    </location>
</feature>
<gene>
    <name evidence="2" type="ORF">GOHSU_16_00140</name>
</gene>
<dbReference type="EMBL" id="BANT01000016">
    <property type="protein sequence ID" value="GAC57057.1"/>
    <property type="molecule type" value="Genomic_DNA"/>
</dbReference>
<dbReference type="eggNOG" id="COG1752">
    <property type="taxonomic scope" value="Bacteria"/>
</dbReference>
<dbReference type="AlphaFoldDB" id="L7LAH8"/>
<dbReference type="RefSeq" id="WP_005938489.1">
    <property type="nucleotide sequence ID" value="NZ_ATVK01000047.1"/>
</dbReference>
<dbReference type="Proteomes" id="UP000053405">
    <property type="component" value="Unassembled WGS sequence"/>
</dbReference>
<dbReference type="InterPro" id="IPR016035">
    <property type="entry name" value="Acyl_Trfase/lysoPLipase"/>
</dbReference>
<dbReference type="STRING" id="1121927.GOHSU_16_00140"/>
<evidence type="ECO:0000313" key="2">
    <source>
        <dbReference type="EMBL" id="GAC57057.1"/>
    </source>
</evidence>
<reference evidence="2 3" key="1">
    <citation type="submission" date="2012-12" db="EMBL/GenBank/DDBJ databases">
        <title>Whole genome shotgun sequence of Gordonia hirsuta NBRC 16056.</title>
        <authorList>
            <person name="Isaki-Nakamura S."/>
            <person name="Hosoyama A."/>
            <person name="Tsuchikane K."/>
            <person name="Katsumata H."/>
            <person name="Baba S."/>
            <person name="Yamazaki S."/>
            <person name="Fujita N."/>
        </authorList>
    </citation>
    <scope>NUCLEOTIDE SEQUENCE [LARGE SCALE GENOMIC DNA]</scope>
    <source>
        <strain evidence="2 3">NBRC 16056</strain>
    </source>
</reference>
<evidence type="ECO:0000313" key="3">
    <source>
        <dbReference type="Proteomes" id="UP000053405"/>
    </source>
</evidence>
<sequence>MTRVALAIGCGGTIGGAWSVAALHALAEQLDWDPRQAQVLQGTSAGAELVTLLAGGYSTADLVDMQSGRSTDALLAAHLATPPGSTGWPVRWQTRRPAGPDVEGSGWWPTGPPTIGASPSPDPGSRPRASRRRVRRRR</sequence>
<name>L7LAH8_9ACTN</name>